<accession>A0A0N1I4M2</accession>
<dbReference type="PRINTS" id="PR00420">
    <property type="entry name" value="RNGMNOXGNASE"/>
</dbReference>
<dbReference type="GO" id="GO:0005739">
    <property type="term" value="C:mitochondrion"/>
    <property type="evidence" value="ECO:0007669"/>
    <property type="project" value="TreeGrafter"/>
</dbReference>
<dbReference type="PANTHER" id="PTHR43876">
    <property type="entry name" value="UBIQUINONE BIOSYNTHESIS MONOOXYGENASE COQ6, MITOCHONDRIAL"/>
    <property type="match status" value="1"/>
</dbReference>
<comment type="caution">
    <text evidence="2">The sequence shown here is derived from an EMBL/GenBank/DDBJ whole genome shotgun (WGS) entry which is preliminary data.</text>
</comment>
<dbReference type="Gene3D" id="3.50.50.60">
    <property type="entry name" value="FAD/NAD(P)-binding domain"/>
    <property type="match status" value="2"/>
</dbReference>
<protein>
    <recommendedName>
        <fullName evidence="1">FAD-binding domain-containing protein</fullName>
    </recommendedName>
</protein>
<gene>
    <name evidence="2" type="ORF">ABL78_5553</name>
</gene>
<feature type="domain" description="FAD-binding" evidence="1">
    <location>
        <begin position="225"/>
        <end position="423"/>
    </location>
</feature>
<sequence length="508" mass="53990">MLRRTLSARTTAPAASAKAQEVIVSGGGLVGAAMMASLQQLRSRLDGEGSNMSFTGTNSGKVAGTILSSQLARLMLVDSAKRPTYDASNVMDSLRTVSITPVSSKILDNLGAWGRLTTKHPYYRIAVRHEQANSPTLDSGARSSSFFMTSVLGTSTSAGALLEFTDLRKPVGFICYNAELNSCMVDVVEAQQKATAAVDGHRDTICFNHHLEDVKLPPPGSLDGPRGTAKLVSGDSKQDTEFSLLLGCEGRGSPLRDVLSTPSFQQDYAQTAFVCDVRLEKVNDGNVCSFQNFFRDGQIIAMLPTSEETSNIVFTTTPQHAKQLLASTQEDLVAELNRRLHAFAPSDIPKILEVPQLPTADGSIKRVQGSFPLKLNVATTPYAPRAILLGDAAHGIHPFAGQGLNLGVYDICALTSVLEQAIRSGQDIGSSIAVGQVFAGHMLSYTAPMIIGMEMIKKLTYGTPGLASVGMKALNSLPLVSTVAKDAILQVSSGAVFASQHKGSFLLQ</sequence>
<dbReference type="EMBL" id="LJSK01000191">
    <property type="protein sequence ID" value="KPI85372.1"/>
    <property type="molecule type" value="Genomic_DNA"/>
</dbReference>
<dbReference type="PANTHER" id="PTHR43876:SF7">
    <property type="entry name" value="UBIQUINONE BIOSYNTHESIS MONOOXYGENASE COQ6, MITOCHONDRIAL"/>
    <property type="match status" value="1"/>
</dbReference>
<name>A0A0N1I4M2_LEPSE</name>
<evidence type="ECO:0000313" key="3">
    <source>
        <dbReference type="Proteomes" id="UP000038009"/>
    </source>
</evidence>
<dbReference type="FunFam" id="3.50.50.60:FF:000402">
    <property type="entry name" value="Flavoprotein monooxygenase, putative"/>
    <property type="match status" value="1"/>
</dbReference>
<evidence type="ECO:0000313" key="2">
    <source>
        <dbReference type="EMBL" id="KPI85372.1"/>
    </source>
</evidence>
<dbReference type="SUPFAM" id="SSF51905">
    <property type="entry name" value="FAD/NAD(P)-binding domain"/>
    <property type="match status" value="1"/>
</dbReference>
<dbReference type="Proteomes" id="UP000038009">
    <property type="component" value="Unassembled WGS sequence"/>
</dbReference>
<dbReference type="OMA" id="VKQMQVW"/>
<dbReference type="GO" id="GO:0071949">
    <property type="term" value="F:FAD binding"/>
    <property type="evidence" value="ECO:0007669"/>
    <property type="project" value="InterPro"/>
</dbReference>
<proteinExistence type="predicted"/>
<dbReference type="OrthoDB" id="683240at2759"/>
<dbReference type="InterPro" id="IPR002938">
    <property type="entry name" value="FAD-bd"/>
</dbReference>
<evidence type="ECO:0000259" key="1">
    <source>
        <dbReference type="Pfam" id="PF01494"/>
    </source>
</evidence>
<dbReference type="InterPro" id="IPR036188">
    <property type="entry name" value="FAD/NAD-bd_sf"/>
</dbReference>
<organism evidence="2 3">
    <name type="scientific">Leptomonas seymouri</name>
    <dbReference type="NCBI Taxonomy" id="5684"/>
    <lineage>
        <taxon>Eukaryota</taxon>
        <taxon>Discoba</taxon>
        <taxon>Euglenozoa</taxon>
        <taxon>Kinetoplastea</taxon>
        <taxon>Metakinetoplastina</taxon>
        <taxon>Trypanosomatida</taxon>
        <taxon>Trypanosomatidae</taxon>
        <taxon>Leishmaniinae</taxon>
        <taxon>Leptomonas</taxon>
    </lineage>
</organism>
<reference evidence="2 3" key="1">
    <citation type="journal article" date="2015" name="PLoS Pathog.">
        <title>Leptomonas seymouri: Adaptations to the Dixenous Life Cycle Analyzed by Genome Sequencing, Transcriptome Profiling and Co-infection with Leishmania donovani.</title>
        <authorList>
            <person name="Kraeva N."/>
            <person name="Butenko A."/>
            <person name="Hlavacova J."/>
            <person name="Kostygov A."/>
            <person name="Myskova J."/>
            <person name="Grybchuk D."/>
            <person name="Lestinova T."/>
            <person name="Votypka J."/>
            <person name="Volf P."/>
            <person name="Opperdoes F."/>
            <person name="Flegontov P."/>
            <person name="Lukes J."/>
            <person name="Yurchenko V."/>
        </authorList>
    </citation>
    <scope>NUCLEOTIDE SEQUENCE [LARGE SCALE GENOMIC DNA]</scope>
    <source>
        <strain evidence="2 3">ATCC 30220</strain>
    </source>
</reference>
<dbReference type="Pfam" id="PF01494">
    <property type="entry name" value="FAD_binding_3"/>
    <property type="match status" value="1"/>
</dbReference>
<keyword evidence="3" id="KW-1185">Reference proteome</keyword>
<dbReference type="AlphaFoldDB" id="A0A0N1I4M2"/>
<dbReference type="InterPro" id="IPR051205">
    <property type="entry name" value="UbiH/COQ6_monooxygenase"/>
</dbReference>
<dbReference type="VEuPathDB" id="TriTrypDB:Lsey_0191_0040"/>